<dbReference type="PANTHER" id="PTHR10498">
    <property type="entry name" value="PARALEMMIN-RELATED"/>
    <property type="match status" value="1"/>
</dbReference>
<dbReference type="OrthoDB" id="8942276at2759"/>
<keyword evidence="4 7" id="KW-0175">Coiled coil</keyword>
<feature type="compositionally biased region" description="Pro residues" evidence="8">
    <location>
        <begin position="344"/>
        <end position="365"/>
    </location>
</feature>
<evidence type="ECO:0000256" key="6">
    <source>
        <dbReference type="ARBA" id="ARBA00023288"/>
    </source>
</evidence>
<evidence type="ECO:0000256" key="3">
    <source>
        <dbReference type="ARBA" id="ARBA00022553"/>
    </source>
</evidence>
<keyword evidence="3" id="KW-0597">Phosphoprotein</keyword>
<keyword evidence="5" id="KW-0472">Membrane</keyword>
<feature type="coiled-coil region" evidence="7">
    <location>
        <begin position="3"/>
        <end position="96"/>
    </location>
</feature>
<dbReference type="Pfam" id="PF03285">
    <property type="entry name" value="Paralemmin"/>
    <property type="match status" value="1"/>
</dbReference>
<accession>G3PJF0</accession>
<feature type="compositionally biased region" description="Pro residues" evidence="8">
    <location>
        <begin position="241"/>
        <end position="252"/>
    </location>
</feature>
<sequence>MEVSEAQQDRQQLLAEKRKWQTELENKKRQLEDDRRALQHLKSKALRERWLLDGAPSAGPEQDEVRRQLEQDEAKARSLEEAINRLEKEVVGLENSSHHIYQIAVLSYISDNSDYSNQITVIRLQQSYYSGAFAEVKVHKTSRKNKAKEATDEMKRAMYSVEITVERDKVTGETRVLSTNTTLLAVLDRIRDVNDNNQNTSVVHEMNGEDGVQPLSSSEVEELISKADQTSVTPQAAAAATPPPTAVTPPPTVLVQEEVRPESRPAEVTGLETQEGGAPSVAGASAENPVTMVFMGYQSVEDEDETKKILGLKGTVKAELVLLHDANGKTSPGEGREEAGGPHAPDPPPAAAPPPAASPATPPSTKPTETSAASMKQPCKCCSIM</sequence>
<feature type="compositionally biased region" description="Low complexity" evidence="8">
    <location>
        <begin position="230"/>
        <end position="240"/>
    </location>
</feature>
<keyword evidence="6" id="KW-0449">Lipoprotein</keyword>
<dbReference type="GO" id="GO:0008360">
    <property type="term" value="P:regulation of cell shape"/>
    <property type="evidence" value="ECO:0007669"/>
    <property type="project" value="InterPro"/>
</dbReference>
<comment type="subcellular location">
    <subcellularLocation>
        <location evidence="1">Cell membrane</location>
        <topology evidence="1">Lipid-anchor</topology>
        <orientation evidence="1">Cytoplasmic side</orientation>
    </subcellularLocation>
</comment>
<evidence type="ECO:0000256" key="8">
    <source>
        <dbReference type="SAM" id="MobiDB-lite"/>
    </source>
</evidence>
<reference evidence="9" key="1">
    <citation type="submission" date="2006-01" db="EMBL/GenBank/DDBJ databases">
        <authorList>
            <person name="Lindblad-Toh K."/>
            <person name="Mauceli E."/>
            <person name="Grabherr M."/>
            <person name="Chang J.L."/>
            <person name="Lander E.S."/>
        </authorList>
    </citation>
    <scope>NUCLEOTIDE SEQUENCE [LARGE SCALE GENOMIC DNA]</scope>
</reference>
<evidence type="ECO:0000313" key="9">
    <source>
        <dbReference type="Ensembl" id="ENSGACP00000017729.1"/>
    </source>
</evidence>
<dbReference type="AlphaFoldDB" id="G3PJF0"/>
<dbReference type="GO" id="GO:0005886">
    <property type="term" value="C:plasma membrane"/>
    <property type="evidence" value="ECO:0007669"/>
    <property type="project" value="UniProtKB-SubCell"/>
</dbReference>
<protein>
    <submittedName>
        <fullName evidence="9">Paralemmin</fullName>
    </submittedName>
</protein>
<name>G3PJF0_GASAC</name>
<reference evidence="9" key="2">
    <citation type="submission" date="2024-04" db="UniProtKB">
        <authorList>
            <consortium name="Ensembl"/>
        </authorList>
    </citation>
    <scope>IDENTIFICATION</scope>
</reference>
<feature type="region of interest" description="Disordered" evidence="8">
    <location>
        <begin position="326"/>
        <end position="385"/>
    </location>
</feature>
<evidence type="ECO:0000256" key="5">
    <source>
        <dbReference type="ARBA" id="ARBA00023136"/>
    </source>
</evidence>
<dbReference type="InterPro" id="IPR004965">
    <property type="entry name" value="Paralemmin"/>
</dbReference>
<evidence type="ECO:0000256" key="7">
    <source>
        <dbReference type="SAM" id="Coils"/>
    </source>
</evidence>
<dbReference type="Bgee" id="ENSGACG00000013409">
    <property type="expression patterns" value="Expressed in diencephalon and 3 other cell types or tissues"/>
</dbReference>
<keyword evidence="2" id="KW-1003">Cell membrane</keyword>
<evidence type="ECO:0000256" key="1">
    <source>
        <dbReference type="ARBA" id="ARBA00004342"/>
    </source>
</evidence>
<evidence type="ECO:0000256" key="4">
    <source>
        <dbReference type="ARBA" id="ARBA00023054"/>
    </source>
</evidence>
<feature type="region of interest" description="Disordered" evidence="8">
    <location>
        <begin position="200"/>
        <end position="285"/>
    </location>
</feature>
<evidence type="ECO:0000256" key="2">
    <source>
        <dbReference type="ARBA" id="ARBA00022475"/>
    </source>
</evidence>
<dbReference type="Ensembl" id="ENSGACT00000017764.1">
    <property type="protein sequence ID" value="ENSGACP00000017729.1"/>
    <property type="gene ID" value="ENSGACG00000013409.1"/>
</dbReference>
<organism evidence="9">
    <name type="scientific">Gasterosteus aculeatus</name>
    <name type="common">Three-spined stickleback</name>
    <dbReference type="NCBI Taxonomy" id="69293"/>
    <lineage>
        <taxon>Eukaryota</taxon>
        <taxon>Metazoa</taxon>
        <taxon>Chordata</taxon>
        <taxon>Craniata</taxon>
        <taxon>Vertebrata</taxon>
        <taxon>Euteleostomi</taxon>
        <taxon>Actinopterygii</taxon>
        <taxon>Neopterygii</taxon>
        <taxon>Teleostei</taxon>
        <taxon>Neoteleostei</taxon>
        <taxon>Acanthomorphata</taxon>
        <taxon>Eupercaria</taxon>
        <taxon>Perciformes</taxon>
        <taxon>Cottioidei</taxon>
        <taxon>Gasterosteales</taxon>
        <taxon>Gasterosteidae</taxon>
        <taxon>Gasterosteus</taxon>
    </lineage>
</organism>
<gene>
    <name evidence="9" type="primary">PALM</name>
</gene>
<proteinExistence type="predicted"/>